<sequence length="276" mass="27914">MSPPITIDAAWARDHPLPHPGEGGKEARGRVLVVGGGVALLGAGRLAGEAALRAGAGKLQLTAPAEAVAMMSLIVPEARVLGLPRDEEADDALFQALGQADAVLIGPGMEADLGRLAKALCLHVRSPLVLDAGGLAAAACPGPDVRILTPHAGEMATLLETEKAEVEADPASAAKEAARRFSAVVVMKGARTVIATPQARLAYYAGGGAGLGISGSGDVLAGVIAGVLARGVDPFEAAAWGVYLHGEAGRRLAERVGALGFLAREIAAEIPRLLHV</sequence>
<comment type="similarity">
    <text evidence="6">Belongs to the NnrD/CARKD family.</text>
</comment>
<feature type="binding site" evidence="6">
    <location>
        <position position="218"/>
    </location>
    <ligand>
        <name>(6S)-NADPHX</name>
        <dbReference type="ChEBI" id="CHEBI:64076"/>
    </ligand>
</feature>
<comment type="caution">
    <text evidence="9">The sequence shown here is derived from an EMBL/GenBank/DDBJ whole genome shotgun (WGS) entry which is preliminary data.</text>
</comment>
<evidence type="ECO:0000313" key="9">
    <source>
        <dbReference type="EMBL" id="PLR28728.1"/>
    </source>
</evidence>
<comment type="function">
    <text evidence="6">Catalyzes the dehydration of the S-form of NAD(P)HX at the expense of ADP, which is converted to AMP. Together with NAD(P)HX epimerase, which catalyzes the epimerization of the S- and R-forms, the enzyme allows the repair of both epimers of NAD(P)HX, a damaged form of NAD(P)H that is a result of enzymatic or heat-dependent hydration.</text>
</comment>
<dbReference type="SUPFAM" id="SSF53613">
    <property type="entry name" value="Ribokinase-like"/>
    <property type="match status" value="1"/>
</dbReference>
<evidence type="ECO:0000256" key="3">
    <source>
        <dbReference type="ARBA" id="ARBA00022857"/>
    </source>
</evidence>
<dbReference type="InterPro" id="IPR000631">
    <property type="entry name" value="CARKD"/>
</dbReference>
<comment type="subunit">
    <text evidence="6">Homotetramer.</text>
</comment>
<dbReference type="HAMAP" id="MF_01965">
    <property type="entry name" value="NADHX_dehydratase"/>
    <property type="match status" value="1"/>
</dbReference>
<proteinExistence type="inferred from homology"/>
<organism evidence="9 10">
    <name type="scientific">Caulobacter zeae</name>
    <dbReference type="NCBI Taxonomy" id="2055137"/>
    <lineage>
        <taxon>Bacteria</taxon>
        <taxon>Pseudomonadati</taxon>
        <taxon>Pseudomonadota</taxon>
        <taxon>Alphaproteobacteria</taxon>
        <taxon>Caulobacterales</taxon>
        <taxon>Caulobacteraceae</taxon>
        <taxon>Caulobacter</taxon>
    </lineage>
</organism>
<name>A0A2N5DRQ3_9CAUL</name>
<feature type="domain" description="YjeF C-terminal" evidence="8">
    <location>
        <begin position="8"/>
        <end position="276"/>
    </location>
</feature>
<dbReference type="PANTHER" id="PTHR12592">
    <property type="entry name" value="ATP-DEPENDENT (S)-NAD(P)H-HYDRATE DEHYDRATASE FAMILY MEMBER"/>
    <property type="match status" value="1"/>
</dbReference>
<dbReference type="GO" id="GO:0110051">
    <property type="term" value="P:metabolite repair"/>
    <property type="evidence" value="ECO:0007669"/>
    <property type="project" value="TreeGrafter"/>
</dbReference>
<dbReference type="AlphaFoldDB" id="A0A2N5DRQ3"/>
<dbReference type="Gene3D" id="3.40.1190.20">
    <property type="match status" value="1"/>
</dbReference>
<keyword evidence="3 6" id="KW-0521">NADP</keyword>
<dbReference type="PROSITE" id="PS51383">
    <property type="entry name" value="YJEF_C_3"/>
    <property type="match status" value="1"/>
</dbReference>
<accession>A0A2N5DRQ3</accession>
<evidence type="ECO:0000256" key="6">
    <source>
        <dbReference type="HAMAP-Rule" id="MF_01965"/>
    </source>
</evidence>
<dbReference type="Proteomes" id="UP000234479">
    <property type="component" value="Unassembled WGS sequence"/>
</dbReference>
<dbReference type="NCBIfam" id="TIGR00196">
    <property type="entry name" value="yjeF_cterm"/>
    <property type="match status" value="1"/>
</dbReference>
<evidence type="ECO:0000256" key="1">
    <source>
        <dbReference type="ARBA" id="ARBA00022741"/>
    </source>
</evidence>
<keyword evidence="2 6" id="KW-0067">ATP-binding</keyword>
<keyword evidence="5 6" id="KW-0456">Lyase</keyword>
<dbReference type="GO" id="GO:0052855">
    <property type="term" value="F:ADP-dependent NAD(P)H-hydrate dehydratase activity"/>
    <property type="evidence" value="ECO:0007669"/>
    <property type="project" value="UniProtKB-UniRule"/>
</dbReference>
<feature type="compositionally biased region" description="Basic and acidic residues" evidence="7">
    <location>
        <begin position="11"/>
        <end position="25"/>
    </location>
</feature>
<feature type="binding site" evidence="6">
    <location>
        <position position="108"/>
    </location>
    <ligand>
        <name>(6S)-NADPHX</name>
        <dbReference type="ChEBI" id="CHEBI:64076"/>
    </ligand>
</feature>
<comment type="catalytic activity">
    <reaction evidence="6">
        <text>(6S)-NADHX + ADP = AMP + phosphate + NADH + H(+)</text>
        <dbReference type="Rhea" id="RHEA:32223"/>
        <dbReference type="ChEBI" id="CHEBI:15378"/>
        <dbReference type="ChEBI" id="CHEBI:43474"/>
        <dbReference type="ChEBI" id="CHEBI:57945"/>
        <dbReference type="ChEBI" id="CHEBI:64074"/>
        <dbReference type="ChEBI" id="CHEBI:456215"/>
        <dbReference type="ChEBI" id="CHEBI:456216"/>
        <dbReference type="EC" id="4.2.1.136"/>
    </reaction>
</comment>
<keyword evidence="10" id="KW-1185">Reference proteome</keyword>
<evidence type="ECO:0000256" key="5">
    <source>
        <dbReference type="ARBA" id="ARBA00023239"/>
    </source>
</evidence>
<evidence type="ECO:0000256" key="7">
    <source>
        <dbReference type="SAM" id="MobiDB-lite"/>
    </source>
</evidence>
<dbReference type="PANTHER" id="PTHR12592:SF0">
    <property type="entry name" value="ATP-DEPENDENT (S)-NAD(P)H-HYDRATE DEHYDRATASE"/>
    <property type="match status" value="1"/>
</dbReference>
<feature type="binding site" evidence="6">
    <location>
        <position position="217"/>
    </location>
    <ligand>
        <name>AMP</name>
        <dbReference type="ChEBI" id="CHEBI:456215"/>
    </ligand>
</feature>
<dbReference type="OrthoDB" id="9806925at2"/>
<keyword evidence="1 6" id="KW-0547">Nucleotide-binding</keyword>
<evidence type="ECO:0000256" key="4">
    <source>
        <dbReference type="ARBA" id="ARBA00023027"/>
    </source>
</evidence>
<dbReference type="CDD" id="cd01171">
    <property type="entry name" value="YXKO-related"/>
    <property type="match status" value="1"/>
</dbReference>
<dbReference type="EMBL" id="PJRS01000005">
    <property type="protein sequence ID" value="PLR28728.1"/>
    <property type="molecule type" value="Genomic_DNA"/>
</dbReference>
<evidence type="ECO:0000256" key="2">
    <source>
        <dbReference type="ARBA" id="ARBA00022840"/>
    </source>
</evidence>
<evidence type="ECO:0000259" key="8">
    <source>
        <dbReference type="PROSITE" id="PS51383"/>
    </source>
</evidence>
<dbReference type="RefSeq" id="WP_101716257.1">
    <property type="nucleotide sequence ID" value="NZ_PJRS01000005.1"/>
</dbReference>
<dbReference type="GO" id="GO:0046496">
    <property type="term" value="P:nicotinamide nucleotide metabolic process"/>
    <property type="evidence" value="ECO:0007669"/>
    <property type="project" value="UniProtKB-UniRule"/>
</dbReference>
<comment type="cofactor">
    <cofactor evidence="6">
        <name>Mg(2+)</name>
        <dbReference type="ChEBI" id="CHEBI:18420"/>
    </cofactor>
</comment>
<protein>
    <recommendedName>
        <fullName evidence="6">ADP-dependent (S)-NAD(P)H-hydrate dehydratase</fullName>
        <ecNumber evidence="6">4.2.1.136</ecNumber>
    </recommendedName>
    <alternativeName>
        <fullName evidence="6">ADP-dependent NAD(P)HX dehydratase</fullName>
    </alternativeName>
</protein>
<dbReference type="Pfam" id="PF01256">
    <property type="entry name" value="Carb_kinase"/>
    <property type="match status" value="1"/>
</dbReference>
<evidence type="ECO:0000313" key="10">
    <source>
        <dbReference type="Proteomes" id="UP000234479"/>
    </source>
</evidence>
<feature type="binding site" evidence="6">
    <location>
        <position position="43"/>
    </location>
    <ligand>
        <name>(6S)-NADPHX</name>
        <dbReference type="ChEBI" id="CHEBI:64076"/>
    </ligand>
</feature>
<dbReference type="GO" id="GO:0005524">
    <property type="term" value="F:ATP binding"/>
    <property type="evidence" value="ECO:0007669"/>
    <property type="project" value="UniProtKB-KW"/>
</dbReference>
<dbReference type="GO" id="GO:0052856">
    <property type="term" value="F:NAD(P)HX epimerase activity"/>
    <property type="evidence" value="ECO:0007669"/>
    <property type="project" value="TreeGrafter"/>
</dbReference>
<reference evidence="9 10" key="1">
    <citation type="submission" date="2017-12" db="EMBL/GenBank/DDBJ databases">
        <title>The genome sequence of Caulobacter sp. 410.</title>
        <authorList>
            <person name="Gao J."/>
            <person name="Mao X."/>
            <person name="Sun J."/>
        </authorList>
    </citation>
    <scope>NUCLEOTIDE SEQUENCE [LARGE SCALE GENOMIC DNA]</scope>
    <source>
        <strain evidence="9 10">410</strain>
    </source>
</reference>
<feature type="binding site" evidence="6">
    <location>
        <begin position="188"/>
        <end position="192"/>
    </location>
    <ligand>
        <name>AMP</name>
        <dbReference type="ChEBI" id="CHEBI:456215"/>
    </ligand>
</feature>
<feature type="binding site" evidence="6">
    <location>
        <position position="151"/>
    </location>
    <ligand>
        <name>(6S)-NADPHX</name>
        <dbReference type="ChEBI" id="CHEBI:64076"/>
    </ligand>
</feature>
<feature type="region of interest" description="Disordered" evidence="7">
    <location>
        <begin position="1"/>
        <end position="25"/>
    </location>
</feature>
<dbReference type="EC" id="4.2.1.136" evidence="6"/>
<gene>
    <name evidence="6" type="primary">nnrD</name>
    <name evidence="9" type="ORF">SGCZBJ_01405</name>
</gene>
<dbReference type="InterPro" id="IPR029056">
    <property type="entry name" value="Ribokinase-like"/>
</dbReference>
<comment type="catalytic activity">
    <reaction evidence="6">
        <text>(6S)-NADPHX + ADP = AMP + phosphate + NADPH + H(+)</text>
        <dbReference type="Rhea" id="RHEA:32235"/>
        <dbReference type="ChEBI" id="CHEBI:15378"/>
        <dbReference type="ChEBI" id="CHEBI:43474"/>
        <dbReference type="ChEBI" id="CHEBI:57783"/>
        <dbReference type="ChEBI" id="CHEBI:64076"/>
        <dbReference type="ChEBI" id="CHEBI:456215"/>
        <dbReference type="ChEBI" id="CHEBI:456216"/>
        <dbReference type="EC" id="4.2.1.136"/>
    </reaction>
</comment>
<keyword evidence="4 6" id="KW-0520">NAD</keyword>